<feature type="transmembrane region" description="Helical" evidence="2">
    <location>
        <begin position="107"/>
        <end position="128"/>
    </location>
</feature>
<organism evidence="3 4">
    <name type="scientific">Lepidopterella palustris CBS 459.81</name>
    <dbReference type="NCBI Taxonomy" id="1314670"/>
    <lineage>
        <taxon>Eukaryota</taxon>
        <taxon>Fungi</taxon>
        <taxon>Dikarya</taxon>
        <taxon>Ascomycota</taxon>
        <taxon>Pezizomycotina</taxon>
        <taxon>Dothideomycetes</taxon>
        <taxon>Pleosporomycetidae</taxon>
        <taxon>Mytilinidiales</taxon>
        <taxon>Argynnaceae</taxon>
        <taxon>Lepidopterella</taxon>
    </lineage>
</organism>
<dbReference type="AlphaFoldDB" id="A0A8E2JJD4"/>
<protein>
    <submittedName>
        <fullName evidence="3">Uncharacterized protein</fullName>
    </submittedName>
</protein>
<evidence type="ECO:0000313" key="3">
    <source>
        <dbReference type="EMBL" id="OCK84229.1"/>
    </source>
</evidence>
<keyword evidence="2" id="KW-0812">Transmembrane</keyword>
<sequence>MAKPPKPRRARRHAHYPRLPFFISRFFQFVSGIAVIAIIYFLASHFVRSEVHVPKIFPMIINHNKANRFDAPWFWVTIHIAAHVTVFAHISTSILHCLHRLSPMYNLGVNLLVFGGWAVGFGGLVAYSIRWKVVQYCDSSLSCRLYEAVLACCVIALVSTLCALILDIIVMKRHRRSVYHNIENTGGKGFGFDDDGISMRAQPLPVDAGLPDSGHRAIDLGKYEPRRGEPGSKG</sequence>
<dbReference type="Proteomes" id="UP000250266">
    <property type="component" value="Unassembled WGS sequence"/>
</dbReference>
<feature type="transmembrane region" description="Helical" evidence="2">
    <location>
        <begin position="148"/>
        <end position="170"/>
    </location>
</feature>
<proteinExistence type="predicted"/>
<keyword evidence="2" id="KW-1133">Transmembrane helix</keyword>
<gene>
    <name evidence="3" type="ORF">K432DRAFT_440254</name>
</gene>
<feature type="transmembrane region" description="Helical" evidence="2">
    <location>
        <begin position="21"/>
        <end position="43"/>
    </location>
</feature>
<keyword evidence="4" id="KW-1185">Reference proteome</keyword>
<accession>A0A8E2JJD4</accession>
<feature type="compositionally biased region" description="Basic and acidic residues" evidence="1">
    <location>
        <begin position="213"/>
        <end position="234"/>
    </location>
</feature>
<evidence type="ECO:0000256" key="2">
    <source>
        <dbReference type="SAM" id="Phobius"/>
    </source>
</evidence>
<feature type="region of interest" description="Disordered" evidence="1">
    <location>
        <begin position="208"/>
        <end position="234"/>
    </location>
</feature>
<dbReference type="OrthoDB" id="10349252at2759"/>
<feature type="transmembrane region" description="Helical" evidence="2">
    <location>
        <begin position="73"/>
        <end position="95"/>
    </location>
</feature>
<name>A0A8E2JJD4_9PEZI</name>
<evidence type="ECO:0000256" key="1">
    <source>
        <dbReference type="SAM" id="MobiDB-lite"/>
    </source>
</evidence>
<dbReference type="EMBL" id="KV744842">
    <property type="protein sequence ID" value="OCK84229.1"/>
    <property type="molecule type" value="Genomic_DNA"/>
</dbReference>
<keyword evidence="2" id="KW-0472">Membrane</keyword>
<evidence type="ECO:0000313" key="4">
    <source>
        <dbReference type="Proteomes" id="UP000250266"/>
    </source>
</evidence>
<reference evidence="3 4" key="1">
    <citation type="journal article" date="2016" name="Nat. Commun.">
        <title>Ectomycorrhizal ecology is imprinted in the genome of the dominant symbiotic fungus Cenococcum geophilum.</title>
        <authorList>
            <consortium name="DOE Joint Genome Institute"/>
            <person name="Peter M."/>
            <person name="Kohler A."/>
            <person name="Ohm R.A."/>
            <person name="Kuo A."/>
            <person name="Krutzmann J."/>
            <person name="Morin E."/>
            <person name="Arend M."/>
            <person name="Barry K.W."/>
            <person name="Binder M."/>
            <person name="Choi C."/>
            <person name="Clum A."/>
            <person name="Copeland A."/>
            <person name="Grisel N."/>
            <person name="Haridas S."/>
            <person name="Kipfer T."/>
            <person name="LaButti K."/>
            <person name="Lindquist E."/>
            <person name="Lipzen A."/>
            <person name="Maire R."/>
            <person name="Meier B."/>
            <person name="Mihaltcheva S."/>
            <person name="Molinier V."/>
            <person name="Murat C."/>
            <person name="Poggeler S."/>
            <person name="Quandt C.A."/>
            <person name="Sperisen C."/>
            <person name="Tritt A."/>
            <person name="Tisserant E."/>
            <person name="Crous P.W."/>
            <person name="Henrissat B."/>
            <person name="Nehls U."/>
            <person name="Egli S."/>
            <person name="Spatafora J.W."/>
            <person name="Grigoriev I.V."/>
            <person name="Martin F.M."/>
        </authorList>
    </citation>
    <scope>NUCLEOTIDE SEQUENCE [LARGE SCALE GENOMIC DNA]</scope>
    <source>
        <strain evidence="3 4">CBS 459.81</strain>
    </source>
</reference>